<name>A0A6A7AI40_9PLEO</name>
<organism evidence="1 2">
    <name type="scientific">Ophiobolus disseminans</name>
    <dbReference type="NCBI Taxonomy" id="1469910"/>
    <lineage>
        <taxon>Eukaryota</taxon>
        <taxon>Fungi</taxon>
        <taxon>Dikarya</taxon>
        <taxon>Ascomycota</taxon>
        <taxon>Pezizomycotina</taxon>
        <taxon>Dothideomycetes</taxon>
        <taxon>Pleosporomycetidae</taxon>
        <taxon>Pleosporales</taxon>
        <taxon>Pleosporineae</taxon>
        <taxon>Phaeosphaeriaceae</taxon>
        <taxon>Ophiobolus</taxon>
    </lineage>
</organism>
<evidence type="ECO:0000313" key="2">
    <source>
        <dbReference type="Proteomes" id="UP000799424"/>
    </source>
</evidence>
<proteinExistence type="predicted"/>
<gene>
    <name evidence="1" type="ORF">CC86DRAFT_2956</name>
</gene>
<evidence type="ECO:0000313" key="1">
    <source>
        <dbReference type="EMBL" id="KAF2832972.1"/>
    </source>
</evidence>
<dbReference type="AlphaFoldDB" id="A0A6A7AI40"/>
<reference evidence="1" key="1">
    <citation type="journal article" date="2020" name="Stud. Mycol.">
        <title>101 Dothideomycetes genomes: a test case for predicting lifestyles and emergence of pathogens.</title>
        <authorList>
            <person name="Haridas S."/>
            <person name="Albert R."/>
            <person name="Binder M."/>
            <person name="Bloem J."/>
            <person name="Labutti K."/>
            <person name="Salamov A."/>
            <person name="Andreopoulos B."/>
            <person name="Baker S."/>
            <person name="Barry K."/>
            <person name="Bills G."/>
            <person name="Bluhm B."/>
            <person name="Cannon C."/>
            <person name="Castanera R."/>
            <person name="Culley D."/>
            <person name="Daum C."/>
            <person name="Ezra D."/>
            <person name="Gonzalez J."/>
            <person name="Henrissat B."/>
            <person name="Kuo A."/>
            <person name="Liang C."/>
            <person name="Lipzen A."/>
            <person name="Lutzoni F."/>
            <person name="Magnuson J."/>
            <person name="Mondo S."/>
            <person name="Nolan M."/>
            <person name="Ohm R."/>
            <person name="Pangilinan J."/>
            <person name="Park H.-J."/>
            <person name="Ramirez L."/>
            <person name="Alfaro M."/>
            <person name="Sun H."/>
            <person name="Tritt A."/>
            <person name="Yoshinaga Y."/>
            <person name="Zwiers L.-H."/>
            <person name="Turgeon B."/>
            <person name="Goodwin S."/>
            <person name="Spatafora J."/>
            <person name="Crous P."/>
            <person name="Grigoriev I."/>
        </authorList>
    </citation>
    <scope>NUCLEOTIDE SEQUENCE</scope>
    <source>
        <strain evidence="1">CBS 113818</strain>
    </source>
</reference>
<protein>
    <submittedName>
        <fullName evidence="1">Uncharacterized protein</fullName>
    </submittedName>
</protein>
<dbReference type="EMBL" id="MU006216">
    <property type="protein sequence ID" value="KAF2832972.1"/>
    <property type="molecule type" value="Genomic_DNA"/>
</dbReference>
<sequence>MEPLFERRPYLICSRFLNILQPGPLSSAPSHWQRTAVTPTSMVSLLLAHAAAGINTGEDTVQILTQSESVGCARRQRPCAHHDRLQRRGISATLLPSCAMQEPERLQSETCRACHHR</sequence>
<dbReference type="Proteomes" id="UP000799424">
    <property type="component" value="Unassembled WGS sequence"/>
</dbReference>
<accession>A0A6A7AI40</accession>
<keyword evidence="2" id="KW-1185">Reference proteome</keyword>